<dbReference type="Proteomes" id="UP000324897">
    <property type="component" value="Unassembled WGS sequence"/>
</dbReference>
<feature type="non-terminal residue" evidence="1">
    <location>
        <position position="1"/>
    </location>
</feature>
<keyword evidence="2" id="KW-1185">Reference proteome</keyword>
<evidence type="ECO:0000313" key="1">
    <source>
        <dbReference type="EMBL" id="TVU03552.1"/>
    </source>
</evidence>
<proteinExistence type="predicted"/>
<dbReference type="EMBL" id="RWGY01000165">
    <property type="protein sequence ID" value="TVU03552.1"/>
    <property type="molecule type" value="Genomic_DNA"/>
</dbReference>
<gene>
    <name evidence="1" type="ORF">EJB05_50867</name>
</gene>
<reference evidence="1 2" key="1">
    <citation type="journal article" date="2019" name="Sci. Rep.">
        <title>A high-quality genome of Eragrostis curvula grass provides insights into Poaceae evolution and supports new strategies to enhance forage quality.</title>
        <authorList>
            <person name="Carballo J."/>
            <person name="Santos B.A.C.M."/>
            <person name="Zappacosta D."/>
            <person name="Garbus I."/>
            <person name="Selva J.P."/>
            <person name="Gallo C.A."/>
            <person name="Diaz A."/>
            <person name="Albertini E."/>
            <person name="Caccamo M."/>
            <person name="Echenique V."/>
        </authorList>
    </citation>
    <scope>NUCLEOTIDE SEQUENCE [LARGE SCALE GENOMIC DNA]</scope>
    <source>
        <strain evidence="2">cv. Victoria</strain>
        <tissue evidence="1">Leaf</tissue>
    </source>
</reference>
<evidence type="ECO:0000313" key="2">
    <source>
        <dbReference type="Proteomes" id="UP000324897"/>
    </source>
</evidence>
<dbReference type="AlphaFoldDB" id="A0A5J9SX59"/>
<dbReference type="Gramene" id="TVU03552">
    <property type="protein sequence ID" value="TVU03552"/>
    <property type="gene ID" value="EJB05_50867"/>
</dbReference>
<protein>
    <submittedName>
        <fullName evidence="1">Uncharacterized protein</fullName>
    </submittedName>
</protein>
<sequence length="128" mass="13764">MAISRCSSSTPRTSPIEVYAECDSIRQSHGLLLLAGTSEVDRDVSLGSDLVRLPGYGRLHRIEVSHGTALVTAVSWDGDCPCAESSTSFWETQVSEKIILLSRLAGFRLLTDSNASTNPVRVLAEGDV</sequence>
<accession>A0A5J9SX59</accession>
<comment type="caution">
    <text evidence="1">The sequence shown here is derived from an EMBL/GenBank/DDBJ whole genome shotgun (WGS) entry which is preliminary data.</text>
</comment>
<organism evidence="1 2">
    <name type="scientific">Eragrostis curvula</name>
    <name type="common">weeping love grass</name>
    <dbReference type="NCBI Taxonomy" id="38414"/>
    <lineage>
        <taxon>Eukaryota</taxon>
        <taxon>Viridiplantae</taxon>
        <taxon>Streptophyta</taxon>
        <taxon>Embryophyta</taxon>
        <taxon>Tracheophyta</taxon>
        <taxon>Spermatophyta</taxon>
        <taxon>Magnoliopsida</taxon>
        <taxon>Liliopsida</taxon>
        <taxon>Poales</taxon>
        <taxon>Poaceae</taxon>
        <taxon>PACMAD clade</taxon>
        <taxon>Chloridoideae</taxon>
        <taxon>Eragrostideae</taxon>
        <taxon>Eragrostidinae</taxon>
        <taxon>Eragrostis</taxon>
    </lineage>
</organism>
<name>A0A5J9SX59_9POAL</name>